<dbReference type="Pfam" id="PF16008">
    <property type="entry name" value="DUF4778"/>
    <property type="match status" value="1"/>
</dbReference>
<name>A0A6P4FZC7_DRORH</name>
<gene>
    <name evidence="4" type="primary">LOC108052601</name>
    <name evidence="2" type="synonym">108052601</name>
</gene>
<accession>A0A6P4FZC7</accession>
<dbReference type="GeneID" id="108052601"/>
<reference evidence="2" key="3">
    <citation type="submission" date="2025-05" db="UniProtKB">
        <authorList>
            <consortium name="EnsemblMetazoa"/>
        </authorList>
    </citation>
    <scope>IDENTIFICATION</scope>
</reference>
<reference evidence="4" key="2">
    <citation type="submission" date="2025-04" db="UniProtKB">
        <authorList>
            <consortium name="RefSeq"/>
        </authorList>
    </citation>
    <scope>IDENTIFICATION</scope>
</reference>
<evidence type="ECO:0000313" key="2">
    <source>
        <dbReference type="EnsemblMetazoa" id="XP_016990526.1"/>
    </source>
</evidence>
<dbReference type="InterPro" id="IPR031958">
    <property type="entry name" value="DUF4778"/>
</dbReference>
<organism evidence="4">
    <name type="scientific">Drosophila rhopaloa</name>
    <name type="common">Fruit fly</name>
    <dbReference type="NCBI Taxonomy" id="1041015"/>
    <lineage>
        <taxon>Eukaryota</taxon>
        <taxon>Metazoa</taxon>
        <taxon>Ecdysozoa</taxon>
        <taxon>Arthropoda</taxon>
        <taxon>Hexapoda</taxon>
        <taxon>Insecta</taxon>
        <taxon>Pterygota</taxon>
        <taxon>Neoptera</taxon>
        <taxon>Endopterygota</taxon>
        <taxon>Diptera</taxon>
        <taxon>Brachycera</taxon>
        <taxon>Muscomorpha</taxon>
        <taxon>Ephydroidea</taxon>
        <taxon>Drosophilidae</taxon>
        <taxon>Drosophila</taxon>
        <taxon>Sophophora</taxon>
    </lineage>
</organism>
<feature type="compositionally biased region" description="Polar residues" evidence="1">
    <location>
        <begin position="264"/>
        <end position="274"/>
    </location>
</feature>
<evidence type="ECO:0000313" key="3">
    <source>
        <dbReference type="Proteomes" id="UP001652680"/>
    </source>
</evidence>
<feature type="region of interest" description="Disordered" evidence="1">
    <location>
        <begin position="250"/>
        <end position="274"/>
    </location>
</feature>
<evidence type="ECO:0000256" key="1">
    <source>
        <dbReference type="SAM" id="MobiDB-lite"/>
    </source>
</evidence>
<reference evidence="3" key="1">
    <citation type="journal article" date="2021" name="Elife">
        <title>Highly contiguous assemblies of 101 drosophilid genomes.</title>
        <authorList>
            <person name="Kim B.Y."/>
            <person name="Wang J.R."/>
            <person name="Miller D.E."/>
            <person name="Barmina O."/>
            <person name="Delaney E."/>
            <person name="Thompson A."/>
            <person name="Comeault A.A."/>
            <person name="Peede D."/>
            <person name="D'Agostino E.R."/>
            <person name="Pelaez J."/>
            <person name="Aguilar J.M."/>
            <person name="Haji D."/>
            <person name="Matsunaga T."/>
            <person name="Armstrong E.E."/>
            <person name="Zych M."/>
            <person name="Ogawa Y."/>
            <person name="Stamenkovic-Radak M."/>
            <person name="Jelic M."/>
            <person name="Veselinovic M.S."/>
            <person name="Tanaskovic M."/>
            <person name="Eric P."/>
            <person name="Gao J.J."/>
            <person name="Katoh T.K."/>
            <person name="Toda M.J."/>
            <person name="Watabe H."/>
            <person name="Watada M."/>
            <person name="Davis J.S."/>
            <person name="Moyle L.C."/>
            <person name="Manoli G."/>
            <person name="Bertolini E."/>
            <person name="Kostal V."/>
            <person name="Hawley R.S."/>
            <person name="Takahashi A."/>
            <person name="Jones C.D."/>
            <person name="Price D.K."/>
            <person name="Whiteman N."/>
            <person name="Kopp A."/>
            <person name="Matute D.R."/>
            <person name="Petrov D.A."/>
        </authorList>
    </citation>
    <scope>NUCLEOTIDE SEQUENCE [LARGE SCALE GENOMIC DNA]</scope>
</reference>
<proteinExistence type="predicted"/>
<dbReference type="OrthoDB" id="7867092at2759"/>
<dbReference type="EnsemblMetazoa" id="XM_017135037.2">
    <property type="protein sequence ID" value="XP_016990526.1"/>
    <property type="gene ID" value="LOC108052601"/>
</dbReference>
<keyword evidence="3" id="KW-1185">Reference proteome</keyword>
<feature type="region of interest" description="Disordered" evidence="1">
    <location>
        <begin position="439"/>
        <end position="461"/>
    </location>
</feature>
<dbReference type="AlphaFoldDB" id="A0A6P4FZC7"/>
<dbReference type="Proteomes" id="UP001652680">
    <property type="component" value="Unassembled WGS sequence"/>
</dbReference>
<sequence>MCIHCCRLRRTPCPPIPYSCPHCPVRTISSCCPLGSRPIAENAFMKGGDLEQPPDPCGILPPRWLEVNRRVIYALANHLDRSPEAAHYMLLRLLYANYRKVMVISRKRRSFRVPLSGFPDQDLFSASGLFDSNGYLYDPMAPETLGKLLRMMQDYIFRLRALNLKYKWFENGDDLRDILHLLGEQDELVKLLRELFADSDVVPIPQLLRALNELEFNNILGKWKKKIKPWLVRSISDLYSEVTEPKKTIRMSPLGKGNRFGPPQSVQGTTIPINLNKSPKRSINNIPITTIKSIPTRSLNSIPKTSIKCMPTTSIKSNPKTNIKLIPTNCIKSIPSQNRIKVNTLQSHPSSIQLKATYLQSKKPTLLFGAFDAKKSSTWESRHADSNRMMPYKRPARGGEHLYRNVDEHRGLGIMRRGSATNEKSFGSAKFGNVCTKKELSGSTRTPSTNIKSLSSKPRKC</sequence>
<evidence type="ECO:0000313" key="4">
    <source>
        <dbReference type="RefSeq" id="XP_016990526.1"/>
    </source>
</evidence>
<dbReference type="RefSeq" id="XP_016990526.1">
    <property type="nucleotide sequence ID" value="XM_017135037.1"/>
</dbReference>
<protein>
    <submittedName>
        <fullName evidence="4">Uncharacterized protein LOC108052601</fullName>
    </submittedName>
</protein>
<feature type="compositionally biased region" description="Polar residues" evidence="1">
    <location>
        <begin position="441"/>
        <end position="461"/>
    </location>
</feature>